<evidence type="ECO:0000313" key="7">
    <source>
        <dbReference type="EMBL" id="MDT0275785.1"/>
    </source>
</evidence>
<proteinExistence type="predicted"/>
<evidence type="ECO:0000256" key="3">
    <source>
        <dbReference type="SAM" id="Phobius"/>
    </source>
</evidence>
<dbReference type="Gene3D" id="3.30.70.270">
    <property type="match status" value="1"/>
</dbReference>
<dbReference type="PANTHER" id="PTHR44757">
    <property type="entry name" value="DIGUANYLATE CYCLASE DGCP"/>
    <property type="match status" value="1"/>
</dbReference>
<dbReference type="PROSITE" id="PS50887">
    <property type="entry name" value="GGDEF"/>
    <property type="match status" value="1"/>
</dbReference>
<dbReference type="NCBIfam" id="TIGR00229">
    <property type="entry name" value="sensory_box"/>
    <property type="match status" value="1"/>
</dbReference>
<gene>
    <name evidence="7" type="ORF">RM425_07700</name>
</gene>
<dbReference type="RefSeq" id="WP_311344608.1">
    <property type="nucleotide sequence ID" value="NZ_JAVREI010000003.1"/>
</dbReference>
<dbReference type="Pfam" id="PF08448">
    <property type="entry name" value="PAS_4"/>
    <property type="match status" value="1"/>
</dbReference>
<dbReference type="Pfam" id="PF00990">
    <property type="entry name" value="GGDEF"/>
    <property type="match status" value="1"/>
</dbReference>
<feature type="transmembrane region" description="Helical" evidence="3">
    <location>
        <begin position="22"/>
        <end position="41"/>
    </location>
</feature>
<dbReference type="PANTHER" id="PTHR44757:SF2">
    <property type="entry name" value="BIOFILM ARCHITECTURE MAINTENANCE PROTEIN MBAA"/>
    <property type="match status" value="1"/>
</dbReference>
<dbReference type="InterPro" id="IPR013656">
    <property type="entry name" value="PAS_4"/>
</dbReference>
<dbReference type="SMART" id="SM00091">
    <property type="entry name" value="PAS"/>
    <property type="match status" value="1"/>
</dbReference>
<dbReference type="InterPro" id="IPR043128">
    <property type="entry name" value="Rev_trsase/Diguanyl_cyclase"/>
</dbReference>
<dbReference type="Proteomes" id="UP001183222">
    <property type="component" value="Unassembled WGS sequence"/>
</dbReference>
<keyword evidence="7" id="KW-0808">Transferase</keyword>
<protein>
    <submittedName>
        <fullName evidence="7">Sensor domain-containing diguanylate cyclase</fullName>
        <ecNumber evidence="7">2.7.7.65</ecNumber>
    </submittedName>
</protein>
<feature type="domain" description="GGDEF" evidence="6">
    <location>
        <begin position="294"/>
        <end position="425"/>
    </location>
</feature>
<evidence type="ECO:0000259" key="4">
    <source>
        <dbReference type="PROSITE" id="PS50112"/>
    </source>
</evidence>
<dbReference type="PROSITE" id="PS50112">
    <property type="entry name" value="PAS"/>
    <property type="match status" value="1"/>
</dbReference>
<dbReference type="EMBL" id="JAVREI010000003">
    <property type="protein sequence ID" value="MDT0275785.1"/>
    <property type="molecule type" value="Genomic_DNA"/>
</dbReference>
<keyword evidence="1 3" id="KW-0812">Transmembrane</keyword>
<dbReference type="EC" id="2.7.7.65" evidence="7"/>
<dbReference type="CDD" id="cd00130">
    <property type="entry name" value="PAS"/>
    <property type="match status" value="1"/>
</dbReference>
<organism evidence="7 8">
    <name type="scientific">Blastococcus goldschmidtiae</name>
    <dbReference type="NCBI Taxonomy" id="3075546"/>
    <lineage>
        <taxon>Bacteria</taxon>
        <taxon>Bacillati</taxon>
        <taxon>Actinomycetota</taxon>
        <taxon>Actinomycetes</taxon>
        <taxon>Geodermatophilales</taxon>
        <taxon>Geodermatophilaceae</taxon>
        <taxon>Blastococcus</taxon>
    </lineage>
</organism>
<evidence type="ECO:0000259" key="5">
    <source>
        <dbReference type="PROSITE" id="PS50885"/>
    </source>
</evidence>
<feature type="domain" description="PAS" evidence="4">
    <location>
        <begin position="140"/>
        <end position="195"/>
    </location>
</feature>
<reference evidence="8" key="1">
    <citation type="submission" date="2023-07" db="EMBL/GenBank/DDBJ databases">
        <title>30 novel species of actinomycetes from the DSMZ collection.</title>
        <authorList>
            <person name="Nouioui I."/>
        </authorList>
    </citation>
    <scope>NUCLEOTIDE SEQUENCE [LARGE SCALE GENOMIC DNA]</scope>
    <source>
        <strain evidence="8">DSM 46792</strain>
    </source>
</reference>
<feature type="domain" description="HAMP" evidence="5">
    <location>
        <begin position="81"/>
        <end position="143"/>
    </location>
</feature>
<dbReference type="InterPro" id="IPR000160">
    <property type="entry name" value="GGDEF_dom"/>
</dbReference>
<dbReference type="Gene3D" id="3.30.450.20">
    <property type="entry name" value="PAS domain"/>
    <property type="match status" value="1"/>
</dbReference>
<keyword evidence="7" id="KW-0548">Nucleotidyltransferase</keyword>
<dbReference type="InterPro" id="IPR029787">
    <property type="entry name" value="Nucleotide_cyclase"/>
</dbReference>
<name>A0ABU2K6G3_9ACTN</name>
<keyword evidence="2 3" id="KW-1133">Transmembrane helix</keyword>
<sequence>MTQRADAGAAAGRPRWGVFTRLALGMTALGIAVGAVFPWFAELLAVPTEYSRATTFRLACLGAGIALGAANWLLARHVIGRRLQLLATRLTDVADAVGTPLGTNGVAGPTDADLTLPPGAPDDLGRTAAAFNAMLGALDRERRFRSVVHGTSDTIFLIDDGGQVSFVSDSVEGLLGRRPAELVGAGARHLAHPDDIAPIAPGPAGADRRIPGAFVVRVRHGDGSWRHLEMTTSDRRSDPVIGGLLLTARDVTDRIELQERLAYQATHDELTALPNRAAVLARGAELLADRRGSERVAVLLLDLDGFKEVNDTLGHAFGDRLLAQVGPRLRPQVRDVDIVARLGGDEFLLLLPDTTAEGARAAAERVRAAVREPFLVDELTLAVDGSIGVAISGTGPADVDSLLRQADVAMYTAKGRRSGVEVYDADADARENRIPTPR</sequence>
<dbReference type="SUPFAM" id="SSF55785">
    <property type="entry name" value="PYP-like sensor domain (PAS domain)"/>
    <property type="match status" value="1"/>
</dbReference>
<evidence type="ECO:0000259" key="6">
    <source>
        <dbReference type="PROSITE" id="PS50887"/>
    </source>
</evidence>
<feature type="transmembrane region" description="Helical" evidence="3">
    <location>
        <begin position="53"/>
        <end position="74"/>
    </location>
</feature>
<dbReference type="PROSITE" id="PS50885">
    <property type="entry name" value="HAMP"/>
    <property type="match status" value="1"/>
</dbReference>
<dbReference type="InterPro" id="IPR035965">
    <property type="entry name" value="PAS-like_dom_sf"/>
</dbReference>
<dbReference type="CDD" id="cd01949">
    <property type="entry name" value="GGDEF"/>
    <property type="match status" value="1"/>
</dbReference>
<accession>A0ABU2K6G3</accession>
<dbReference type="GO" id="GO:0052621">
    <property type="term" value="F:diguanylate cyclase activity"/>
    <property type="evidence" value="ECO:0007669"/>
    <property type="project" value="UniProtKB-EC"/>
</dbReference>
<dbReference type="SUPFAM" id="SSF55073">
    <property type="entry name" value="Nucleotide cyclase"/>
    <property type="match status" value="1"/>
</dbReference>
<dbReference type="SMART" id="SM00267">
    <property type="entry name" value="GGDEF"/>
    <property type="match status" value="1"/>
</dbReference>
<dbReference type="InterPro" id="IPR003660">
    <property type="entry name" value="HAMP_dom"/>
</dbReference>
<dbReference type="NCBIfam" id="TIGR00254">
    <property type="entry name" value="GGDEF"/>
    <property type="match status" value="1"/>
</dbReference>
<keyword evidence="8" id="KW-1185">Reference proteome</keyword>
<evidence type="ECO:0000313" key="8">
    <source>
        <dbReference type="Proteomes" id="UP001183222"/>
    </source>
</evidence>
<dbReference type="InterPro" id="IPR000014">
    <property type="entry name" value="PAS"/>
</dbReference>
<keyword evidence="3" id="KW-0472">Membrane</keyword>
<dbReference type="InterPro" id="IPR052155">
    <property type="entry name" value="Biofilm_reg_signaling"/>
</dbReference>
<evidence type="ECO:0000256" key="1">
    <source>
        <dbReference type="ARBA" id="ARBA00022692"/>
    </source>
</evidence>
<comment type="caution">
    <text evidence="7">The sequence shown here is derived from an EMBL/GenBank/DDBJ whole genome shotgun (WGS) entry which is preliminary data.</text>
</comment>
<evidence type="ECO:0000256" key="2">
    <source>
        <dbReference type="ARBA" id="ARBA00022989"/>
    </source>
</evidence>
<dbReference type="SMART" id="SM00304">
    <property type="entry name" value="HAMP"/>
    <property type="match status" value="1"/>
</dbReference>